<evidence type="ECO:0000313" key="9">
    <source>
        <dbReference type="Proteomes" id="UP000289316"/>
    </source>
</evidence>
<feature type="transmembrane region" description="Helical" evidence="7">
    <location>
        <begin position="286"/>
        <end position="312"/>
    </location>
</feature>
<dbReference type="SUPFAM" id="SSF161098">
    <property type="entry name" value="MetI-like"/>
    <property type="match status" value="1"/>
</dbReference>
<evidence type="ECO:0000256" key="7">
    <source>
        <dbReference type="RuleBase" id="RU363032"/>
    </source>
</evidence>
<name>A0A4Q2AZ72_9LACO</name>
<evidence type="ECO:0000256" key="5">
    <source>
        <dbReference type="ARBA" id="ARBA00022989"/>
    </source>
</evidence>
<feature type="transmembrane region" description="Helical" evidence="7">
    <location>
        <begin position="9"/>
        <end position="30"/>
    </location>
</feature>
<feature type="transmembrane region" description="Helical" evidence="7">
    <location>
        <begin position="99"/>
        <end position="120"/>
    </location>
</feature>
<dbReference type="GO" id="GO:0005886">
    <property type="term" value="C:plasma membrane"/>
    <property type="evidence" value="ECO:0007669"/>
    <property type="project" value="UniProtKB-SubCell"/>
</dbReference>
<evidence type="ECO:0000256" key="1">
    <source>
        <dbReference type="ARBA" id="ARBA00004651"/>
    </source>
</evidence>
<comment type="similarity">
    <text evidence="7">Belongs to the binding-protein-dependent transport system permease family.</text>
</comment>
<evidence type="ECO:0000256" key="4">
    <source>
        <dbReference type="ARBA" id="ARBA00022692"/>
    </source>
</evidence>
<organism evidence="8 9">
    <name type="scientific">Ligilactobacillus murinus</name>
    <dbReference type="NCBI Taxonomy" id="1622"/>
    <lineage>
        <taxon>Bacteria</taxon>
        <taxon>Bacillati</taxon>
        <taxon>Bacillota</taxon>
        <taxon>Bacilli</taxon>
        <taxon>Lactobacillales</taxon>
        <taxon>Lactobacillaceae</taxon>
        <taxon>Ligilactobacillus</taxon>
    </lineage>
</organism>
<feature type="transmembrane region" description="Helical" evidence="7">
    <location>
        <begin position="241"/>
        <end position="266"/>
    </location>
</feature>
<keyword evidence="4 7" id="KW-0812">Transmembrane</keyword>
<dbReference type="InterPro" id="IPR035906">
    <property type="entry name" value="MetI-like_sf"/>
</dbReference>
<dbReference type="PANTHER" id="PTHR43163">
    <property type="entry name" value="DIPEPTIDE TRANSPORT SYSTEM PERMEASE PROTEIN DPPB-RELATED"/>
    <property type="match status" value="1"/>
</dbReference>
<dbReference type="AlphaFoldDB" id="A0A4Q2AZ72"/>
<dbReference type="GO" id="GO:0055085">
    <property type="term" value="P:transmembrane transport"/>
    <property type="evidence" value="ECO:0007669"/>
    <property type="project" value="InterPro"/>
</dbReference>
<comment type="subcellular location">
    <subcellularLocation>
        <location evidence="1 7">Cell membrane</location>
        <topology evidence="1 7">Multi-pass membrane protein</topology>
    </subcellularLocation>
</comment>
<dbReference type="Gene3D" id="1.10.3720.10">
    <property type="entry name" value="MetI-like"/>
    <property type="match status" value="1"/>
</dbReference>
<dbReference type="CDD" id="cd06261">
    <property type="entry name" value="TM_PBP2"/>
    <property type="match status" value="1"/>
</dbReference>
<dbReference type="RefSeq" id="WP_004049809.1">
    <property type="nucleotide sequence ID" value="NZ_AP025728.1"/>
</dbReference>
<keyword evidence="5 7" id="KW-1133">Transmembrane helix</keyword>
<keyword evidence="3" id="KW-1003">Cell membrane</keyword>
<feature type="transmembrane region" description="Helical" evidence="7">
    <location>
        <begin position="186"/>
        <end position="205"/>
    </location>
</feature>
<reference evidence="8 9" key="1">
    <citation type="submission" date="2018-09" db="EMBL/GenBank/DDBJ databases">
        <title>Murine metabolic-syndrome-specific gut microbial biobank.</title>
        <authorList>
            <person name="Liu C."/>
        </authorList>
    </citation>
    <scope>NUCLEOTIDE SEQUENCE [LARGE SCALE GENOMIC DNA]</scope>
    <source>
        <strain evidence="8 9">C-30</strain>
    </source>
</reference>
<dbReference type="PANTHER" id="PTHR43163:SF6">
    <property type="entry name" value="DIPEPTIDE TRANSPORT SYSTEM PERMEASE PROTEIN DPPB-RELATED"/>
    <property type="match status" value="1"/>
</dbReference>
<sequence length="319" mass="36060">MWKVILRRILLMIPELVILSLLVFLLAKLMPGDPFTGMVTPQTAPEQIEALRVQSGFYDPWYVQYYNWIVRMFHGDLGMSYQFKTPVGSLILSRMGNTLWLSLMTLILSYALAIPLGLVAGRYENTKLDKGIMIYTFVAYAIPSFVFYLLGVWFFGYKLRLFPTSGSVSVEAVSKVGYFLSRLDHMILPACLMALLSVTAVVQYLRSEVIDNKNQDYVRTAQAKGVTEKKVFTNHIFRNSLLPIAAFLGYSITGLLGGSIFIEQIFNYPGMGLLFMDSIMNRDYSVITDLVLLYGILTLIGSLLSDIILSFVDPRVRIE</sequence>
<dbReference type="Pfam" id="PF19300">
    <property type="entry name" value="BPD_transp_1_N"/>
    <property type="match status" value="1"/>
</dbReference>
<dbReference type="Pfam" id="PF00528">
    <property type="entry name" value="BPD_transp_1"/>
    <property type="match status" value="1"/>
</dbReference>
<evidence type="ECO:0000256" key="2">
    <source>
        <dbReference type="ARBA" id="ARBA00022448"/>
    </source>
</evidence>
<evidence type="ECO:0000256" key="3">
    <source>
        <dbReference type="ARBA" id="ARBA00022475"/>
    </source>
</evidence>
<evidence type="ECO:0000256" key="6">
    <source>
        <dbReference type="ARBA" id="ARBA00023136"/>
    </source>
</evidence>
<dbReference type="InterPro" id="IPR000515">
    <property type="entry name" value="MetI-like"/>
</dbReference>
<keyword evidence="2 7" id="KW-0813">Transport</keyword>
<accession>A0A4Q2AZ72</accession>
<evidence type="ECO:0000313" key="8">
    <source>
        <dbReference type="EMBL" id="RXV75130.1"/>
    </source>
</evidence>
<proteinExistence type="inferred from homology"/>
<protein>
    <submittedName>
        <fullName evidence="8">ABC transporter permease</fullName>
    </submittedName>
</protein>
<dbReference type="InterPro" id="IPR045621">
    <property type="entry name" value="BPD_transp_1_N"/>
</dbReference>
<keyword evidence="6 7" id="KW-0472">Membrane</keyword>
<dbReference type="OrthoDB" id="9773683at2"/>
<gene>
    <name evidence="8" type="ORF">D6C19_02605</name>
</gene>
<dbReference type="NCBIfam" id="NF045472">
    <property type="entry name" value="Opp4B"/>
    <property type="match status" value="1"/>
</dbReference>
<dbReference type="EMBL" id="QZFR01000010">
    <property type="protein sequence ID" value="RXV75130.1"/>
    <property type="molecule type" value="Genomic_DNA"/>
</dbReference>
<dbReference type="Proteomes" id="UP000289316">
    <property type="component" value="Unassembled WGS sequence"/>
</dbReference>
<comment type="caution">
    <text evidence="8">The sequence shown here is derived from an EMBL/GenBank/DDBJ whole genome shotgun (WGS) entry which is preliminary data.</text>
</comment>
<feature type="transmembrane region" description="Helical" evidence="7">
    <location>
        <begin position="132"/>
        <end position="155"/>
    </location>
</feature>
<dbReference type="PROSITE" id="PS50928">
    <property type="entry name" value="ABC_TM1"/>
    <property type="match status" value="1"/>
</dbReference>